<name>A0AAN8JF89_PATCE</name>
<dbReference type="InterPro" id="IPR017452">
    <property type="entry name" value="GPCR_Rhodpsn_7TM"/>
</dbReference>
<dbReference type="InterPro" id="IPR000276">
    <property type="entry name" value="GPCR_Rhodpsn"/>
</dbReference>
<dbReference type="Gene3D" id="1.20.1070.10">
    <property type="entry name" value="Rhodopsin 7-helix transmembrane proteins"/>
    <property type="match status" value="1"/>
</dbReference>
<comment type="caution">
    <text evidence="12">The sequence shown here is derived from an EMBL/GenBank/DDBJ whole genome shotgun (WGS) entry which is preliminary data.</text>
</comment>
<dbReference type="PRINTS" id="PR00237">
    <property type="entry name" value="GPCRRHODOPSN"/>
</dbReference>
<feature type="compositionally biased region" description="Basic and acidic residues" evidence="9">
    <location>
        <begin position="323"/>
        <end position="343"/>
    </location>
</feature>
<keyword evidence="6 8" id="KW-0675">Receptor</keyword>
<dbReference type="SUPFAM" id="SSF81321">
    <property type="entry name" value="Family A G protein-coupled receptor-like"/>
    <property type="match status" value="2"/>
</dbReference>
<evidence type="ECO:0000256" key="3">
    <source>
        <dbReference type="ARBA" id="ARBA00022989"/>
    </source>
</evidence>
<dbReference type="PROSITE" id="PS00237">
    <property type="entry name" value="G_PROTEIN_RECEP_F1_1"/>
    <property type="match status" value="1"/>
</dbReference>
<gene>
    <name evidence="12" type="ORF">SNE40_014719</name>
</gene>
<feature type="transmembrane region" description="Helical" evidence="10">
    <location>
        <begin position="20"/>
        <end position="44"/>
    </location>
</feature>
<feature type="transmembrane region" description="Helical" evidence="10">
    <location>
        <begin position="402"/>
        <end position="423"/>
    </location>
</feature>
<evidence type="ECO:0000313" key="13">
    <source>
        <dbReference type="Proteomes" id="UP001347796"/>
    </source>
</evidence>
<feature type="domain" description="G-protein coupled receptors family 1 profile" evidence="11">
    <location>
        <begin position="35"/>
        <end position="390"/>
    </location>
</feature>
<feature type="transmembrane region" description="Helical" evidence="10">
    <location>
        <begin position="92"/>
        <end position="113"/>
    </location>
</feature>
<evidence type="ECO:0000256" key="10">
    <source>
        <dbReference type="SAM" id="Phobius"/>
    </source>
</evidence>
<protein>
    <recommendedName>
        <fullName evidence="11">G-protein coupled receptors family 1 profile domain-containing protein</fullName>
    </recommendedName>
</protein>
<evidence type="ECO:0000256" key="7">
    <source>
        <dbReference type="ARBA" id="ARBA00023224"/>
    </source>
</evidence>
<dbReference type="GO" id="GO:0004930">
    <property type="term" value="F:G protein-coupled receptor activity"/>
    <property type="evidence" value="ECO:0007669"/>
    <property type="project" value="UniProtKB-KW"/>
</dbReference>
<feature type="transmembrane region" description="Helical" evidence="10">
    <location>
        <begin position="369"/>
        <end position="390"/>
    </location>
</feature>
<dbReference type="EMBL" id="JAZGQO010000010">
    <property type="protein sequence ID" value="KAK6176432.1"/>
    <property type="molecule type" value="Genomic_DNA"/>
</dbReference>
<evidence type="ECO:0000256" key="6">
    <source>
        <dbReference type="ARBA" id="ARBA00023170"/>
    </source>
</evidence>
<comment type="subcellular location">
    <subcellularLocation>
        <location evidence="1">Membrane</location>
        <topology evidence="1">Multi-pass membrane protein</topology>
    </subcellularLocation>
</comment>
<dbReference type="GO" id="GO:0016020">
    <property type="term" value="C:membrane"/>
    <property type="evidence" value="ECO:0007669"/>
    <property type="project" value="UniProtKB-SubCell"/>
</dbReference>
<dbReference type="CDD" id="cd00637">
    <property type="entry name" value="7tm_classA_rhodopsin-like"/>
    <property type="match status" value="1"/>
</dbReference>
<feature type="region of interest" description="Disordered" evidence="9">
    <location>
        <begin position="316"/>
        <end position="343"/>
    </location>
</feature>
<accession>A0AAN8JF89</accession>
<dbReference type="Proteomes" id="UP001347796">
    <property type="component" value="Unassembled WGS sequence"/>
</dbReference>
<evidence type="ECO:0000259" key="11">
    <source>
        <dbReference type="PROSITE" id="PS50262"/>
    </source>
</evidence>
<dbReference type="PANTHER" id="PTHR24238">
    <property type="entry name" value="G-PROTEIN COUPLED RECEPTOR"/>
    <property type="match status" value="1"/>
</dbReference>
<proteinExistence type="inferred from homology"/>
<dbReference type="PROSITE" id="PS50262">
    <property type="entry name" value="G_PROTEIN_RECEP_F1_2"/>
    <property type="match status" value="1"/>
</dbReference>
<reference evidence="12 13" key="1">
    <citation type="submission" date="2024-01" db="EMBL/GenBank/DDBJ databases">
        <title>The genome of the rayed Mediterranean limpet Patella caerulea (Linnaeus, 1758).</title>
        <authorList>
            <person name="Anh-Thu Weber A."/>
            <person name="Halstead-Nussloch G."/>
        </authorList>
    </citation>
    <scope>NUCLEOTIDE SEQUENCE [LARGE SCALE GENOMIC DNA]</scope>
    <source>
        <strain evidence="12">AATW-2023a</strain>
        <tissue evidence="12">Whole specimen</tissue>
    </source>
</reference>
<keyword evidence="3 10" id="KW-1133">Transmembrane helix</keyword>
<keyword evidence="2 8" id="KW-0812">Transmembrane</keyword>
<keyword evidence="13" id="KW-1185">Reference proteome</keyword>
<dbReference type="AlphaFoldDB" id="A0AAN8JF89"/>
<feature type="transmembrane region" description="Helical" evidence="10">
    <location>
        <begin position="134"/>
        <end position="157"/>
    </location>
</feature>
<sequence>MFNETFDMPPSTDMKPEMLALIIILSTFSILGSIGNALATFVFYKVRDKSTAQIFILTMSVIDLFTCTVIIPFTIVVEYLLYDIKYDIVCKLYQFLITSKVPLSAFIMVAISFDRYFCICHPLRRIVTPLRMKIVLVCLSTFACCLGIITCLAYGVYREASVPSYQISDANQARIVDGIGSKFLDWRPIVDEPLPSNDVTEVVLSYIRELLNKKNASQVISSISKTDQIVYIGICSPNNLILDFHFLNVYQKFYTVLFVVCLVIVCILYGLIYRFIQIRRSKKLHQKLVLCSYMNGEHGFEGTRLTLLNGGDEEQQQQQQQIKAEKDSVSDDESVKMDKNKNTEKRSVSSFTYDADKLRDETRSANIKTAVMLFTVTVVFIIAFLPAWLMAHKFIPTNIVVFYMYFSYNVANPCIYAFMNPVFQENLKRIFRRS</sequence>
<evidence type="ECO:0000313" key="12">
    <source>
        <dbReference type="EMBL" id="KAK6176432.1"/>
    </source>
</evidence>
<keyword evidence="7 8" id="KW-0807">Transducer</keyword>
<feature type="transmembrane region" description="Helical" evidence="10">
    <location>
        <begin position="253"/>
        <end position="276"/>
    </location>
</feature>
<feature type="transmembrane region" description="Helical" evidence="10">
    <location>
        <begin position="56"/>
        <end position="80"/>
    </location>
</feature>
<evidence type="ECO:0000256" key="4">
    <source>
        <dbReference type="ARBA" id="ARBA00023040"/>
    </source>
</evidence>
<dbReference type="PANTHER" id="PTHR24238:SF47">
    <property type="entry name" value="ECDYSTEROIDS_DOPAMINE RECEPTOR-RELATED"/>
    <property type="match status" value="1"/>
</dbReference>
<evidence type="ECO:0000256" key="2">
    <source>
        <dbReference type="ARBA" id="ARBA00022692"/>
    </source>
</evidence>
<comment type="similarity">
    <text evidence="8">Belongs to the G-protein coupled receptor 1 family.</text>
</comment>
<keyword evidence="4 8" id="KW-0297">G-protein coupled receptor</keyword>
<evidence type="ECO:0000256" key="5">
    <source>
        <dbReference type="ARBA" id="ARBA00023136"/>
    </source>
</evidence>
<evidence type="ECO:0000256" key="9">
    <source>
        <dbReference type="SAM" id="MobiDB-lite"/>
    </source>
</evidence>
<evidence type="ECO:0000256" key="1">
    <source>
        <dbReference type="ARBA" id="ARBA00004141"/>
    </source>
</evidence>
<evidence type="ECO:0000256" key="8">
    <source>
        <dbReference type="RuleBase" id="RU000688"/>
    </source>
</evidence>
<dbReference type="Pfam" id="PF00001">
    <property type="entry name" value="7tm_1"/>
    <property type="match status" value="1"/>
</dbReference>
<organism evidence="12 13">
    <name type="scientific">Patella caerulea</name>
    <name type="common">Rayed Mediterranean limpet</name>
    <dbReference type="NCBI Taxonomy" id="87958"/>
    <lineage>
        <taxon>Eukaryota</taxon>
        <taxon>Metazoa</taxon>
        <taxon>Spiralia</taxon>
        <taxon>Lophotrochozoa</taxon>
        <taxon>Mollusca</taxon>
        <taxon>Gastropoda</taxon>
        <taxon>Patellogastropoda</taxon>
        <taxon>Patelloidea</taxon>
        <taxon>Patellidae</taxon>
        <taxon>Patella</taxon>
    </lineage>
</organism>
<keyword evidence="5 10" id="KW-0472">Membrane</keyword>